<accession>A0A395ITQ2</accession>
<comment type="caution">
    <text evidence="1">The sequence shown here is derived from an EMBL/GenBank/DDBJ whole genome shotgun (WGS) entry which is preliminary data.</text>
</comment>
<organism evidence="1 2">
    <name type="scientific">Monilinia fructigena</name>
    <dbReference type="NCBI Taxonomy" id="38457"/>
    <lineage>
        <taxon>Eukaryota</taxon>
        <taxon>Fungi</taxon>
        <taxon>Dikarya</taxon>
        <taxon>Ascomycota</taxon>
        <taxon>Pezizomycotina</taxon>
        <taxon>Leotiomycetes</taxon>
        <taxon>Helotiales</taxon>
        <taxon>Sclerotiniaceae</taxon>
        <taxon>Monilinia</taxon>
    </lineage>
</organism>
<name>A0A395ITQ2_9HELO</name>
<evidence type="ECO:0000313" key="2">
    <source>
        <dbReference type="Proteomes" id="UP000249056"/>
    </source>
</evidence>
<dbReference type="PANTHER" id="PTHR12496">
    <property type="entry name" value="CGI-41 METHYLTRANSFERASE"/>
    <property type="match status" value="1"/>
</dbReference>
<dbReference type="Proteomes" id="UP000249056">
    <property type="component" value="Unassembled WGS sequence"/>
</dbReference>
<evidence type="ECO:0000313" key="1">
    <source>
        <dbReference type="EMBL" id="RAL62783.1"/>
    </source>
</evidence>
<dbReference type="InterPro" id="IPR052220">
    <property type="entry name" value="METTL25"/>
</dbReference>
<dbReference type="EMBL" id="QKRW01000022">
    <property type="protein sequence ID" value="RAL62783.1"/>
    <property type="molecule type" value="Genomic_DNA"/>
</dbReference>
<dbReference type="AlphaFoldDB" id="A0A395ITQ2"/>
<protein>
    <submittedName>
        <fullName evidence="1">Uncharacterized protein</fullName>
    </submittedName>
</protein>
<gene>
    <name evidence="1" type="ORF">DID88_004625</name>
</gene>
<sequence>MPPEKPLPYPDDFSTADEYVDSLLHFATTSTIFQTLCGGVHILDFFIREPSLYHKILPEEWRAWLLACPSMDLLDLLMRDDLSLPRDDRAPESLIQYIRDIRKHSLLRSVERANLSKTKLPRHVAVGMIPKKVHEVTNFADYVVKGCGWGEGGEQEGDYAFCGFWERPELFGENAC</sequence>
<reference evidence="1 2" key="1">
    <citation type="submission" date="2018-06" db="EMBL/GenBank/DDBJ databases">
        <title>Genome Sequence of the Brown Rot Fungal Pathogen Monilinia fructigena.</title>
        <authorList>
            <person name="Landi L."/>
            <person name="De Miccolis Angelini R.M."/>
            <person name="Pollastro S."/>
            <person name="Abate D."/>
            <person name="Faretra F."/>
            <person name="Romanazzi G."/>
        </authorList>
    </citation>
    <scope>NUCLEOTIDE SEQUENCE [LARGE SCALE GENOMIC DNA]</scope>
    <source>
        <strain evidence="1 2">Mfrg269</strain>
    </source>
</reference>
<dbReference type="OrthoDB" id="10258156at2759"/>
<dbReference type="PANTHER" id="PTHR12496:SF0">
    <property type="entry name" value="METHYLTRANSFERASE DOMAIN-CONTAINING PROTEIN"/>
    <property type="match status" value="1"/>
</dbReference>
<proteinExistence type="predicted"/>
<keyword evidence="2" id="KW-1185">Reference proteome</keyword>